<accession>A0A5C5RBN8</accession>
<keyword evidence="1" id="KW-0472">Membrane</keyword>
<gene>
    <name evidence="3" type="ORF">FK529_08525</name>
</gene>
<keyword evidence="4" id="KW-1185">Reference proteome</keyword>
<evidence type="ECO:0000256" key="1">
    <source>
        <dbReference type="SAM" id="Phobius"/>
    </source>
</evidence>
<proteinExistence type="predicted"/>
<feature type="transmembrane region" description="Helical" evidence="1">
    <location>
        <begin position="122"/>
        <end position="140"/>
    </location>
</feature>
<reference evidence="3 4" key="1">
    <citation type="submission" date="2019-06" db="EMBL/GenBank/DDBJ databases">
        <title>Tsukamurella conjunctivitidis sp. nov., Tsukamurella assacharolytica sp. nov. and Tsukamurella sputae sp. nov. isolated from patients with conjunctivitis, bacteraemia (lymphoma) and respiratory infection (sputum) in Hong Kong.</title>
        <authorList>
            <person name="Teng J.L.L."/>
            <person name="Lee H.H."/>
            <person name="Fong J.Y.H."/>
            <person name="Fok K.M.N."/>
            <person name="Lau S.K.P."/>
            <person name="Woo P.C.Y."/>
        </authorList>
    </citation>
    <scope>NUCLEOTIDE SEQUENCE [LARGE SCALE GENOMIC DNA]</scope>
    <source>
        <strain evidence="3 4">HKU71</strain>
    </source>
</reference>
<feature type="signal peptide" evidence="2">
    <location>
        <begin position="1"/>
        <end position="27"/>
    </location>
</feature>
<dbReference type="RefSeq" id="WP_146560535.1">
    <property type="nucleotide sequence ID" value="NZ_VIGW01000003.1"/>
</dbReference>
<keyword evidence="2" id="KW-0732">Signal</keyword>
<protein>
    <submittedName>
        <fullName evidence="3">Uncharacterized protein</fullName>
    </submittedName>
</protein>
<name>A0A5C5RBN8_9ACTN</name>
<keyword evidence="1" id="KW-0812">Transmembrane</keyword>
<comment type="caution">
    <text evidence="3">The sequence shown here is derived from an EMBL/GenBank/DDBJ whole genome shotgun (WGS) entry which is preliminary data.</text>
</comment>
<dbReference type="OrthoDB" id="4775568at2"/>
<organism evidence="3 4">
    <name type="scientific">Tsukamurella asaccharolytica</name>
    <dbReference type="NCBI Taxonomy" id="2592067"/>
    <lineage>
        <taxon>Bacteria</taxon>
        <taxon>Bacillati</taxon>
        <taxon>Actinomycetota</taxon>
        <taxon>Actinomycetes</taxon>
        <taxon>Mycobacteriales</taxon>
        <taxon>Tsukamurellaceae</taxon>
        <taxon>Tsukamurella</taxon>
    </lineage>
</organism>
<evidence type="ECO:0000313" key="4">
    <source>
        <dbReference type="Proteomes" id="UP000317291"/>
    </source>
</evidence>
<sequence>MRQNLLVTLRVAALLVLLTAAVAAATAAHPRETDYGEFARALDRGEVVQITLPDTPSSSGEATVWMATWSTGPFQWRRGPVAEGLMTTLSDFTVAMRDRGVRITTKDDDTELLTWPSAGPTWVTTLLGLTWLAVFLAMLISPPTYGTRWAWFWMFVIGQVGALLYLVLEPTPLWRRDPAAGGIEPVDPLPPRRDRWNGLQGVAWSILLLLGGGMAAAGIGWAAGRLL</sequence>
<dbReference type="EMBL" id="VIGW01000003">
    <property type="protein sequence ID" value="TWS20158.1"/>
    <property type="molecule type" value="Genomic_DNA"/>
</dbReference>
<feature type="chain" id="PRO_5039148414" evidence="2">
    <location>
        <begin position="28"/>
        <end position="227"/>
    </location>
</feature>
<evidence type="ECO:0000313" key="3">
    <source>
        <dbReference type="EMBL" id="TWS20158.1"/>
    </source>
</evidence>
<dbReference type="Proteomes" id="UP000317291">
    <property type="component" value="Unassembled WGS sequence"/>
</dbReference>
<keyword evidence="1" id="KW-1133">Transmembrane helix</keyword>
<evidence type="ECO:0000256" key="2">
    <source>
        <dbReference type="SAM" id="SignalP"/>
    </source>
</evidence>
<feature type="transmembrane region" description="Helical" evidence="1">
    <location>
        <begin position="202"/>
        <end position="223"/>
    </location>
</feature>
<feature type="transmembrane region" description="Helical" evidence="1">
    <location>
        <begin position="149"/>
        <end position="168"/>
    </location>
</feature>
<dbReference type="AlphaFoldDB" id="A0A5C5RBN8"/>